<dbReference type="Gene3D" id="3.90.320.10">
    <property type="match status" value="1"/>
</dbReference>
<keyword evidence="12 15" id="KW-0413">Isomerase</keyword>
<dbReference type="Pfam" id="PF12705">
    <property type="entry name" value="PDDEXK_1"/>
    <property type="match status" value="1"/>
</dbReference>
<feature type="region of interest" description="Nuclease activity, interacts with RecD and RecA" evidence="15">
    <location>
        <begin position="926"/>
        <end position="1211"/>
    </location>
</feature>
<dbReference type="InterPro" id="IPR011604">
    <property type="entry name" value="PDDEXK-like_dom_sf"/>
</dbReference>
<keyword evidence="1 15" id="KW-0540">Nuclease</keyword>
<comment type="function">
    <text evidence="15">A helicase/nuclease that prepares dsDNA breaks (DSB) for recombinational DNA repair. Binds to DSBs and unwinds DNA via a highly rapid and processive ATP-dependent bidirectional helicase activity. Unwinds dsDNA until it encounters a Chi (crossover hotspot instigator) sequence from the 3' direction. Cuts ssDNA a few nucleotides 3' to the Chi site. The properties and activities of the enzyme are changed at Chi. The Chi-altered holoenzyme produces a long 3'-ssDNA overhang and facilitates RecA-binding to the ssDNA for homologous DNA recombination and repair. Holoenzyme degrades any linearized DNA that is unable to undergo homologous recombination. In the holoenzyme this subunit contributes ATPase, 3'-5' helicase, exonuclease activity and loads RecA onto ssDNA.</text>
</comment>
<proteinExistence type="inferred from homology"/>
<dbReference type="HAMAP" id="MF_01485">
    <property type="entry name" value="RecB"/>
    <property type="match status" value="1"/>
</dbReference>
<feature type="binding site" evidence="15">
    <location>
        <position position="1110"/>
    </location>
    <ligand>
        <name>Mg(2+)</name>
        <dbReference type="ChEBI" id="CHEBI:18420"/>
    </ligand>
</feature>
<dbReference type="PANTHER" id="PTHR11070">
    <property type="entry name" value="UVRD / RECB / PCRA DNA HELICASE FAMILY MEMBER"/>
    <property type="match status" value="1"/>
</dbReference>
<dbReference type="PROSITE" id="PS51217">
    <property type="entry name" value="UVRD_HELICASE_CTER"/>
    <property type="match status" value="1"/>
</dbReference>
<evidence type="ECO:0000256" key="12">
    <source>
        <dbReference type="ARBA" id="ARBA00023235"/>
    </source>
</evidence>
<dbReference type="Proteomes" id="UP000887222">
    <property type="component" value="Unassembled WGS sequence"/>
</dbReference>
<comment type="catalytic activity">
    <reaction evidence="15">
        <text>Exonucleolytic cleavage (in the presence of ATP) in either 5'- to 3'- or 3'- to 5'-direction to yield 5'-phosphooligonucleotides.</text>
        <dbReference type="EC" id="3.1.11.5"/>
    </reaction>
</comment>
<dbReference type="SUPFAM" id="SSF52980">
    <property type="entry name" value="Restriction endonuclease-like"/>
    <property type="match status" value="1"/>
</dbReference>
<evidence type="ECO:0000256" key="15">
    <source>
        <dbReference type="HAMAP-Rule" id="MF_01485"/>
    </source>
</evidence>
<comment type="cofactor">
    <cofactor evidence="15">
        <name>Mg(2+)</name>
        <dbReference type="ChEBI" id="CHEBI:18420"/>
    </cofactor>
    <text evidence="15">Binds 1 Mg(2+) ion per subunit.</text>
</comment>
<evidence type="ECO:0000256" key="11">
    <source>
        <dbReference type="ARBA" id="ARBA00023204"/>
    </source>
</evidence>
<dbReference type="SUPFAM" id="SSF52540">
    <property type="entry name" value="P-loop containing nucleoside triphosphate hydrolases"/>
    <property type="match status" value="1"/>
</dbReference>
<feature type="region of interest" description="DNA-binding and helicase activity, interacts with RecC" evidence="15">
    <location>
        <begin position="1"/>
        <end position="877"/>
    </location>
</feature>
<dbReference type="InterPro" id="IPR004586">
    <property type="entry name" value="RecB"/>
</dbReference>
<keyword evidence="2 15" id="KW-0479">Metal-binding</keyword>
<comment type="subunit">
    <text evidence="15">Heterotrimer of RecB, RecC and RecD. All subunits contribute to DNA-binding. Interacts with RecA.</text>
</comment>
<organism evidence="19 20">
    <name type="scientific">Noviherbaspirillum aridicola</name>
    <dbReference type="NCBI Taxonomy" id="2849687"/>
    <lineage>
        <taxon>Bacteria</taxon>
        <taxon>Pseudomonadati</taxon>
        <taxon>Pseudomonadota</taxon>
        <taxon>Betaproteobacteria</taxon>
        <taxon>Burkholderiales</taxon>
        <taxon>Oxalobacteraceae</taxon>
        <taxon>Noviherbaspirillum</taxon>
    </lineage>
</organism>
<accession>A0ABQ4Q9F2</accession>
<feature type="domain" description="UvrD-like helicase ATP-binding" evidence="17">
    <location>
        <begin position="1"/>
        <end position="463"/>
    </location>
</feature>
<evidence type="ECO:0000256" key="5">
    <source>
        <dbReference type="ARBA" id="ARBA00022801"/>
    </source>
</evidence>
<evidence type="ECO:0000259" key="18">
    <source>
        <dbReference type="PROSITE" id="PS51217"/>
    </source>
</evidence>
<dbReference type="PANTHER" id="PTHR11070:SF23">
    <property type="entry name" value="RECBCD ENZYME SUBUNIT RECB"/>
    <property type="match status" value="1"/>
</dbReference>
<dbReference type="InterPro" id="IPR000212">
    <property type="entry name" value="DNA_helicase_UvrD/REP"/>
</dbReference>
<dbReference type="NCBIfam" id="TIGR00609">
    <property type="entry name" value="recB"/>
    <property type="match status" value="1"/>
</dbReference>
<gene>
    <name evidence="15 19" type="primary">recB</name>
    <name evidence="19" type="ORF">NCCP691_37080</name>
</gene>
<evidence type="ECO:0000259" key="17">
    <source>
        <dbReference type="PROSITE" id="PS51198"/>
    </source>
</evidence>
<feature type="domain" description="UvrD-like helicase C-terminal" evidence="18">
    <location>
        <begin position="507"/>
        <end position="773"/>
    </location>
</feature>
<dbReference type="Gene3D" id="3.40.50.300">
    <property type="entry name" value="P-loop containing nucleotide triphosphate hydrolases"/>
    <property type="match status" value="2"/>
</dbReference>
<keyword evidence="11 15" id="KW-0234">DNA repair</keyword>
<dbReference type="EMBL" id="BPMK01000019">
    <property type="protein sequence ID" value="GIZ53694.1"/>
    <property type="molecule type" value="Genomic_DNA"/>
</dbReference>
<keyword evidence="20" id="KW-1185">Reference proteome</keyword>
<dbReference type="CDD" id="cd22352">
    <property type="entry name" value="RecB_C-like"/>
    <property type="match status" value="1"/>
</dbReference>
<evidence type="ECO:0000313" key="19">
    <source>
        <dbReference type="EMBL" id="GIZ53694.1"/>
    </source>
</evidence>
<comment type="domain">
    <text evidence="15">The C-terminal domain has nuclease activity and interacts with RecD. It interacts with RecA, facilitating its loading onto ssDNA.</text>
</comment>
<dbReference type="InterPro" id="IPR014016">
    <property type="entry name" value="UvrD-like_ATP-bd"/>
</dbReference>
<keyword evidence="9 15" id="KW-0460">Magnesium</keyword>
<keyword evidence="5 15" id="KW-0378">Hydrolase</keyword>
<keyword evidence="4 15" id="KW-0227">DNA damage</keyword>
<keyword evidence="7 15" id="KW-0269">Exonuclease</keyword>
<feature type="binding site" evidence="15">
    <location>
        <position position="1097"/>
    </location>
    <ligand>
        <name>Mg(2+)</name>
        <dbReference type="ChEBI" id="CHEBI:18420"/>
    </ligand>
</feature>
<feature type="binding site" evidence="16">
    <location>
        <begin position="20"/>
        <end position="27"/>
    </location>
    <ligand>
        <name>ATP</name>
        <dbReference type="ChEBI" id="CHEBI:30616"/>
    </ligand>
</feature>
<evidence type="ECO:0000256" key="6">
    <source>
        <dbReference type="ARBA" id="ARBA00022806"/>
    </source>
</evidence>
<dbReference type="InterPro" id="IPR027417">
    <property type="entry name" value="P-loop_NTPase"/>
</dbReference>
<dbReference type="PROSITE" id="PS51198">
    <property type="entry name" value="UVRD_HELICASE_ATP_BIND"/>
    <property type="match status" value="1"/>
</dbReference>
<feature type="binding site" evidence="15">
    <location>
        <position position="984"/>
    </location>
    <ligand>
        <name>Mg(2+)</name>
        <dbReference type="ChEBI" id="CHEBI:18420"/>
    </ligand>
</feature>
<evidence type="ECO:0000313" key="20">
    <source>
        <dbReference type="Proteomes" id="UP000887222"/>
    </source>
</evidence>
<dbReference type="Gene3D" id="1.10.486.10">
    <property type="entry name" value="PCRA, domain 4"/>
    <property type="match status" value="1"/>
</dbReference>
<name>A0ABQ4Q9F2_9BURK</name>
<dbReference type="EC" id="5.6.2.4" evidence="15"/>
<reference evidence="19 20" key="1">
    <citation type="journal article" date="2022" name="Int. J. Syst. Evol. Microbiol.">
        <title>Noviherbaspirillum aridicola sp. nov., isolated from an arid soil in Pakistan.</title>
        <authorList>
            <person name="Khan I.U."/>
            <person name="Saqib M."/>
            <person name="Amin A."/>
            <person name="Hussain F."/>
            <person name="Li L."/>
            <person name="Liu Y.H."/>
            <person name="Fang B.Z."/>
            <person name="Ahmed I."/>
            <person name="Li W.J."/>
        </authorList>
    </citation>
    <scope>NUCLEOTIDE SEQUENCE [LARGE SCALE GENOMIC DNA]</scope>
    <source>
        <strain evidence="19 20">NCCP-691</strain>
    </source>
</reference>
<dbReference type="Pfam" id="PF00580">
    <property type="entry name" value="UvrD-helicase"/>
    <property type="match status" value="1"/>
</dbReference>
<feature type="active site" description="For nuclease activity" evidence="15">
    <location>
        <position position="1110"/>
    </location>
</feature>
<evidence type="ECO:0000256" key="7">
    <source>
        <dbReference type="ARBA" id="ARBA00022839"/>
    </source>
</evidence>
<comment type="miscellaneous">
    <text evidence="15">In the RecBCD complex, RecB has a slow 3'-5' helicase, an exonuclease activity and loads RecA onto ssDNA, RecD has a fast 5'-3' helicase activity, while RecC stimulates the ATPase and processivity of the RecB helicase and contributes to recognition of the Chi site.</text>
</comment>
<comment type="catalytic activity">
    <reaction evidence="14 15">
        <text>ATP + H2O = ADP + phosphate + H(+)</text>
        <dbReference type="Rhea" id="RHEA:13065"/>
        <dbReference type="ChEBI" id="CHEBI:15377"/>
        <dbReference type="ChEBI" id="CHEBI:15378"/>
        <dbReference type="ChEBI" id="CHEBI:30616"/>
        <dbReference type="ChEBI" id="CHEBI:43474"/>
        <dbReference type="ChEBI" id="CHEBI:456216"/>
        <dbReference type="EC" id="5.6.2.4"/>
    </reaction>
</comment>
<keyword evidence="3 15" id="KW-0547">Nucleotide-binding</keyword>
<evidence type="ECO:0000256" key="1">
    <source>
        <dbReference type="ARBA" id="ARBA00022722"/>
    </source>
</evidence>
<evidence type="ECO:0000256" key="8">
    <source>
        <dbReference type="ARBA" id="ARBA00022840"/>
    </source>
</evidence>
<sequence length="1211" mass="133709">MSQDLDPLRFPLHGSRLIEASAGTGKTWTIAALYVRLVLGHGGGDGFCRPLLPSEILVMTFTRAATRELSDRIRQRLVQAARCFRGESEADDCFLRALLVDYPDTARRSEAAHRLALAAEAMDDAGIFTIDAWCQRMLREHAFDSGSLFNEELVGSEDAVFAEAVRDYWRRHVYALDDGGLRRLQECWPDFHALESTIRPLVERVHLLGDAGEESLAALIRRAWSEQQQAAAALKAGWADRIADMEAWILANRKALDGNKLRNATVEKCMAALRAWAEDEQALQPGPVPDGAWARLTPSGLAQVCKDKSLVPPAVFAEHEALHAALAEIQPPGPRLMQHAACAIARRIAQIKQRRRQFGFADMLARLRAALEGANRDALRARIVAQYPVALIDEFQDTSPDQYRIFDLLYRVRDNEPRCGLFLIGDPKQAIYGFRGADIHSYLDARRATEGRHYRLGTNFRSTGALVRAVNHVFLHAEGDGDGRPGHPAGAFRFRRGGDNPLPFEPVGAQGRKERLVRGAVPAPALTMWCNRTDGLNAESYRAHFAALCAEEIVALLSDPDAGFESEEGFRRLRPADIAILVRSRSEAAAVRLALRRREVKSVYLSDKDSVYRTEEAADVLRWLRAVASPVDSGLARAAFATRSAGLSLAALAELAADDLAWEARVEQLKGLRLVWQRQGVLAMLRRFIHELDLPARLLGGADGSGGERRLTDLLHLAELLQAASQKLDGEQALIRWLADQIEHDSEGGDERILRLESDAELVKVVTVHKSKGLEYPLVFLPFGVTATRVEKRRHSFYEFVDADGRRHLDFALTEEARQKMDDARLDEDLRLFYVALTRARHALWIGVASLRKELHRAALGYLMQGGEEIGEGALMSALETLCRGCDAIALEDRSEMPGISLLAARGEENLLRAALPRYDAGFERNWGIASYTSITRDVGAMPAPVSAAEEKLIDQDDSELSSAPEDTPWHRFPRGSLPGQFLHAQMEWMAAEGFVCARDDGFADMLLRRCERAGWAHRGEDAVTWLRAVATTALPPLGTALADLGTAWPEMEFWLPADGLDTGALDALCREHLLGGRARPALQQRALQGMLRGFQDLVFEHDGRYWVLDYKSNALGRGDAAYHAGALEEAIAVHRYDVQGLIYLLALHRLLRARLGAGYDPAACLGGAVFFFMRGIGNAATRGCSLLAPAPDLLEQADALFADALAGVSE</sequence>
<evidence type="ECO:0000256" key="2">
    <source>
        <dbReference type="ARBA" id="ARBA00022723"/>
    </source>
</evidence>
<protein>
    <recommendedName>
        <fullName evidence="15">RecBCD enzyme subunit RecB</fullName>
        <ecNumber evidence="15">3.1.11.5</ecNumber>
        <ecNumber evidence="15">5.6.2.4</ecNumber>
    </recommendedName>
    <alternativeName>
        <fullName evidence="15">DNA 3'-5' helicase subunit RecB</fullName>
    </alternativeName>
    <alternativeName>
        <fullName evidence="15">Exonuclease V subunit RecB</fullName>
        <shortName evidence="15">ExoV subunit RecB</shortName>
    </alternativeName>
    <alternativeName>
        <fullName evidence="15">Helicase/nuclease RecBCD subunit RecB</fullName>
    </alternativeName>
</protein>
<evidence type="ECO:0000256" key="13">
    <source>
        <dbReference type="ARBA" id="ARBA00034617"/>
    </source>
</evidence>
<dbReference type="EC" id="3.1.11.5" evidence="15"/>
<evidence type="ECO:0000256" key="3">
    <source>
        <dbReference type="ARBA" id="ARBA00022741"/>
    </source>
</evidence>
<evidence type="ECO:0000256" key="10">
    <source>
        <dbReference type="ARBA" id="ARBA00023125"/>
    </source>
</evidence>
<evidence type="ECO:0000256" key="4">
    <source>
        <dbReference type="ARBA" id="ARBA00022763"/>
    </source>
</evidence>
<dbReference type="Pfam" id="PF13361">
    <property type="entry name" value="UvrD_C"/>
    <property type="match status" value="1"/>
</dbReference>
<comment type="domain">
    <text evidence="15">The N-terminal DNA-binding domain is a ssDNA-dependent ATPase and has ATP-dependent 3'-5' helicase function. This domain interacts with RecC.</text>
</comment>
<keyword evidence="10 15" id="KW-0238">DNA-binding</keyword>
<keyword evidence="6 15" id="KW-0347">Helicase</keyword>
<comment type="caution">
    <text evidence="19">The sequence shown here is derived from an EMBL/GenBank/DDBJ whole genome shotgun (WGS) entry which is preliminary data.</text>
</comment>
<evidence type="ECO:0000256" key="16">
    <source>
        <dbReference type="PROSITE-ProRule" id="PRU00560"/>
    </source>
</evidence>
<evidence type="ECO:0000256" key="14">
    <source>
        <dbReference type="ARBA" id="ARBA00048988"/>
    </source>
</evidence>
<dbReference type="InterPro" id="IPR011335">
    <property type="entry name" value="Restrct_endonuc-II-like"/>
</dbReference>
<dbReference type="RefSeq" id="WP_220810104.1">
    <property type="nucleotide sequence ID" value="NZ_BPMK01000019.1"/>
</dbReference>
<dbReference type="InterPro" id="IPR038726">
    <property type="entry name" value="PDDEXK_AddAB-type"/>
</dbReference>
<dbReference type="InterPro" id="IPR014017">
    <property type="entry name" value="DNA_helicase_UvrD-like_C"/>
</dbReference>
<dbReference type="Gene3D" id="1.10.3170.10">
    <property type="entry name" value="Recbcd, chain B, domain 2"/>
    <property type="match status" value="1"/>
</dbReference>
<comment type="catalytic activity">
    <reaction evidence="13 15">
        <text>Couples ATP hydrolysis with the unwinding of duplex DNA by translocating in the 3'-5' direction.</text>
        <dbReference type="EC" id="5.6.2.4"/>
    </reaction>
</comment>
<keyword evidence="8 15" id="KW-0067">ATP-binding</keyword>
<evidence type="ECO:0000256" key="9">
    <source>
        <dbReference type="ARBA" id="ARBA00022842"/>
    </source>
</evidence>
<comment type="similarity">
    <text evidence="15">Belongs to the helicase family. UvrD subfamily.</text>
</comment>